<sequence>MTPKNLCREDGCEKWAVNGISLHSCEDVVALMHATDGKCVGHGGARPCKMQGCPKKRHRGAYCYAHGARRICKEIDPVTHVRCDKVDMGAGMCYAHNGGYNCKVPDCLNRSKGRGLSQHRRKSILNQAWPHHRCTKLNRGGGYCKGHGGGRKCLHEGCTEWVRGGGRCPDHADEVVPPPPSHPPLLVFHPSTMPQDGEPLVLPSASLAGQSMTYYAPDEHADLRSRDHWPAVMPHAGRRGGGGFMTQVPSSIIRESSLRGSGIDQLLAPTAPASSMTSVESSTAPSTLLSASTQTLSSSFDVPRTKRRSHCKTPGCTKYQQAGGHCQAHGGNKKCQQPGCIKNRHRGQWCYEHDVHKRRCKMDGCDKMAMQGGFCVGHGGKTTACSVAGCGKRSKQRGLCIAHGGGPPCSTPGCARTNRGGGFCKAHGGGKRCNDDGCSEWVLGGGFCATHEFEPVRRMALTLPTEYAL</sequence>
<keyword evidence="4" id="KW-1185">Reference proteome</keyword>
<dbReference type="PANTHER" id="PTHR31827:SF1">
    <property type="entry name" value="EMB|CAB89363.1"/>
    <property type="match status" value="1"/>
</dbReference>
<dbReference type="Pfam" id="PF24906">
    <property type="entry name" value="Zf_WRKY19"/>
    <property type="match status" value="2"/>
</dbReference>
<feature type="domain" description="WRKY19-like zinc finger" evidence="1">
    <location>
        <begin position="407"/>
        <end position="429"/>
    </location>
</feature>
<evidence type="ECO:0000313" key="2">
    <source>
        <dbReference type="EMBL" id="KAF0693671.1"/>
    </source>
</evidence>
<reference evidence="3 4" key="1">
    <citation type="submission" date="2019-03" db="EMBL/GenBank/DDBJ databases">
        <authorList>
            <person name="Gaulin E."/>
            <person name="Dumas B."/>
        </authorList>
    </citation>
    <scope>NUCLEOTIDE SEQUENCE [LARGE SCALE GENOMIC DNA]</scope>
    <source>
        <strain evidence="3">CBS 568.67</strain>
    </source>
</reference>
<feature type="domain" description="WRKY19-like zinc finger" evidence="1">
    <location>
        <begin position="358"/>
        <end position="380"/>
    </location>
</feature>
<dbReference type="InterPro" id="IPR056866">
    <property type="entry name" value="Znf_WRKY19"/>
</dbReference>
<gene>
    <name evidence="3" type="primary">Aste57867_15374</name>
    <name evidence="2" type="ORF">As57867_015318</name>
    <name evidence="3" type="ORF">ASTE57867_15374</name>
</gene>
<evidence type="ECO:0000313" key="4">
    <source>
        <dbReference type="Proteomes" id="UP000332933"/>
    </source>
</evidence>
<proteinExistence type="predicted"/>
<evidence type="ECO:0000313" key="3">
    <source>
        <dbReference type="EMBL" id="VFT92180.1"/>
    </source>
</evidence>
<protein>
    <submittedName>
        <fullName evidence="3">Aste57867_15374 protein</fullName>
    </submittedName>
</protein>
<dbReference type="Proteomes" id="UP000332933">
    <property type="component" value="Unassembled WGS sequence"/>
</dbReference>
<accession>A0A485L2Z9</accession>
<reference evidence="2" key="2">
    <citation type="submission" date="2019-06" db="EMBL/GenBank/DDBJ databases">
        <title>Genomics analysis of Aphanomyces spp. identifies a new class of oomycete effector associated with host adaptation.</title>
        <authorList>
            <person name="Gaulin E."/>
        </authorList>
    </citation>
    <scope>NUCLEOTIDE SEQUENCE</scope>
    <source>
        <strain evidence="2">CBS 578.67</strain>
    </source>
</reference>
<organism evidence="3 4">
    <name type="scientific">Aphanomyces stellatus</name>
    <dbReference type="NCBI Taxonomy" id="120398"/>
    <lineage>
        <taxon>Eukaryota</taxon>
        <taxon>Sar</taxon>
        <taxon>Stramenopiles</taxon>
        <taxon>Oomycota</taxon>
        <taxon>Saprolegniomycetes</taxon>
        <taxon>Saprolegniales</taxon>
        <taxon>Verrucalvaceae</taxon>
        <taxon>Aphanomyces</taxon>
    </lineage>
</organism>
<dbReference type="AlphaFoldDB" id="A0A485L2Z9"/>
<evidence type="ECO:0000259" key="1">
    <source>
        <dbReference type="Pfam" id="PF24906"/>
    </source>
</evidence>
<dbReference type="EMBL" id="VJMH01005662">
    <property type="protein sequence ID" value="KAF0693671.1"/>
    <property type="molecule type" value="Genomic_DNA"/>
</dbReference>
<dbReference type="PANTHER" id="PTHR31827">
    <property type="entry name" value="EMB|CAB89363.1"/>
    <property type="match status" value="1"/>
</dbReference>
<dbReference type="EMBL" id="CAADRA010005683">
    <property type="protein sequence ID" value="VFT92180.1"/>
    <property type="molecule type" value="Genomic_DNA"/>
</dbReference>
<name>A0A485L2Z9_9STRA</name>